<dbReference type="GeneID" id="26262228"/>
<keyword evidence="3" id="KW-0539">Nucleus</keyword>
<accession>A0A0B2UDE2</accession>
<dbReference type="InParanoid" id="A0A0B2UDE2"/>
<dbReference type="EMBL" id="JOKQ01000009">
    <property type="protein sequence ID" value="KHN69091.1"/>
    <property type="molecule type" value="Genomic_DNA"/>
</dbReference>
<dbReference type="OrthoDB" id="442863at2759"/>
<evidence type="ECO:0000259" key="5">
    <source>
        <dbReference type="Pfam" id="PF08170"/>
    </source>
</evidence>
<protein>
    <submittedName>
        <fullName evidence="6">Uncharacterized protein</fullName>
    </submittedName>
</protein>
<comment type="caution">
    <text evidence="6">The sequence shown here is derived from an EMBL/GenBank/DDBJ whole genome shotgun (WGS) entry which is preliminary data.</text>
</comment>
<dbReference type="VEuPathDB" id="MicrosporidiaDB:M896_090140"/>
<name>A0A0B2UDE2_9MICR</name>
<proteinExistence type="predicted"/>
<evidence type="ECO:0000256" key="1">
    <source>
        <dbReference type="ARBA" id="ARBA00004123"/>
    </source>
</evidence>
<organism evidence="6 7">
    <name type="scientific">Ordospora colligata OC4</name>
    <dbReference type="NCBI Taxonomy" id="1354746"/>
    <lineage>
        <taxon>Eukaryota</taxon>
        <taxon>Fungi</taxon>
        <taxon>Fungi incertae sedis</taxon>
        <taxon>Microsporidia</taxon>
        <taxon>Ordosporidae</taxon>
        <taxon>Ordospora</taxon>
    </lineage>
</organism>
<evidence type="ECO:0000313" key="7">
    <source>
        <dbReference type="Proteomes" id="UP000031056"/>
    </source>
</evidence>
<dbReference type="AlphaFoldDB" id="A0A0B2UDE2"/>
<dbReference type="GO" id="GO:0001682">
    <property type="term" value="P:tRNA 5'-leader removal"/>
    <property type="evidence" value="ECO:0007669"/>
    <property type="project" value="InterPro"/>
</dbReference>
<keyword evidence="2" id="KW-0819">tRNA processing</keyword>
<dbReference type="InterPro" id="IPR009723">
    <property type="entry name" value="Pop1_N"/>
</dbReference>
<dbReference type="Pfam" id="PF08170">
    <property type="entry name" value="POPLD"/>
    <property type="match status" value="1"/>
</dbReference>
<evidence type="ECO:0000313" key="6">
    <source>
        <dbReference type="EMBL" id="KHN69091.1"/>
    </source>
</evidence>
<evidence type="ECO:0000256" key="3">
    <source>
        <dbReference type="ARBA" id="ARBA00023242"/>
    </source>
</evidence>
<dbReference type="Proteomes" id="UP000031056">
    <property type="component" value="Unassembled WGS sequence"/>
</dbReference>
<dbReference type="GO" id="GO:0005655">
    <property type="term" value="C:nucleolar ribonuclease P complex"/>
    <property type="evidence" value="ECO:0007669"/>
    <property type="project" value="InterPro"/>
</dbReference>
<dbReference type="PANTHER" id="PTHR22731:SF3">
    <property type="entry name" value="RIBONUCLEASES P_MRP PROTEIN SUBUNIT POP1"/>
    <property type="match status" value="1"/>
</dbReference>
<comment type="subcellular location">
    <subcellularLocation>
        <location evidence="1">Nucleus</location>
    </subcellularLocation>
</comment>
<evidence type="ECO:0000256" key="2">
    <source>
        <dbReference type="ARBA" id="ARBA00022694"/>
    </source>
</evidence>
<keyword evidence="7" id="KW-1185">Reference proteome</keyword>
<feature type="domain" description="POPLD" evidence="5">
    <location>
        <begin position="244"/>
        <end position="321"/>
    </location>
</feature>
<feature type="domain" description="Pop1 N-terminal" evidence="4">
    <location>
        <begin position="61"/>
        <end position="120"/>
    </location>
</feature>
<sequence length="409" mass="48475">MNDKEINSIDFVKERTKEIQAIEAAIDANRRKSMLFQRLPFYLRRRTRSHEKRVRRRKTIRKKDRHGLRTHTWYAKRFEMVKTWGTSIPLKRRLKSSKFIYKSQNRGYVFDESYKKVVVYEKESIMSFASELGVNLEIEDIIQMIAFRNIILEVIVSKKYFVIISAELEFLKMCIEGSLEHSRIECCLSIIKADEMFLDTITESSSRFAKIYSKQRYLSVDDAMDTEVDRVLYIRSMSEHESGKILVKRSQVMGLWQDIINTGIVPVCVEELQRLAFENEYMVYPFDYPNSSLYKEFERSYVDPMREKYERTPMSKKMHIDTNLMYLAADNIGSFVIFELEKGHIDRCAFIYDESDRLIGRVVRGGFWFTKGLCGGLACMTSEVKSGEEFYLRNINSQYFYQIRIIKVF</sequence>
<dbReference type="InterPro" id="IPR012590">
    <property type="entry name" value="POPLD_dom"/>
</dbReference>
<dbReference type="PANTHER" id="PTHR22731">
    <property type="entry name" value="RIBONUCLEASES P/MRP PROTEIN SUBUNIT POP1"/>
    <property type="match status" value="1"/>
</dbReference>
<gene>
    <name evidence="6" type="ORF">M896_090140</name>
</gene>
<dbReference type="GO" id="GO:0000172">
    <property type="term" value="C:ribonuclease MRP complex"/>
    <property type="evidence" value="ECO:0007669"/>
    <property type="project" value="InterPro"/>
</dbReference>
<reference evidence="6 7" key="1">
    <citation type="journal article" date="2014" name="MBio">
        <title>The Ordospora colligata genome; evolution of extreme reduction in microsporidia and host-to-parasite horizontal gene transfer.</title>
        <authorList>
            <person name="Pombert J.-F."/>
            <person name="Haag K.L."/>
            <person name="Beidas S."/>
            <person name="Ebert D."/>
            <person name="Keeling P.J."/>
        </authorList>
    </citation>
    <scope>NUCLEOTIDE SEQUENCE [LARGE SCALE GENOMIC DNA]</scope>
    <source>
        <strain evidence="6 7">OC4</strain>
    </source>
</reference>
<dbReference type="STRING" id="1354746.A0A0B2UDE2"/>
<dbReference type="RefSeq" id="XP_014563133.1">
    <property type="nucleotide sequence ID" value="XM_014707647.1"/>
</dbReference>
<evidence type="ECO:0000259" key="4">
    <source>
        <dbReference type="Pfam" id="PF06978"/>
    </source>
</evidence>
<dbReference type="Pfam" id="PF06978">
    <property type="entry name" value="POP1_N"/>
    <property type="match status" value="1"/>
</dbReference>
<dbReference type="HOGENOM" id="CLU_036209_0_0_1"/>
<dbReference type="InterPro" id="IPR039182">
    <property type="entry name" value="Pop1"/>
</dbReference>